<evidence type="ECO:0000313" key="1">
    <source>
        <dbReference type="EMBL" id="MDR6227337.1"/>
    </source>
</evidence>
<sequence length="301" mass="35003">MPNIWSHILFGHQVWKKTGRPLPADQKPYQLGCQGPDPLLYHRFWPWQPDTVVVELGNAIHRRHCGPFLLDLITAAKVHPDFRDYVAGFLTHHILDRQTHPYIIYRSGEGKYKHQELEVMIDTLLAERMAGIQTWNTPVVPRIDVGKKMPDPWAVLLHQTAQSHFPGETKTLSPDHWQQAYQDMKRALRFFFDPWRIKWVFTLGKIAPFRYRPLPSGNPYLNENRREWLHPAVPEEKHQESFIDLWEAAVEEGAPLLQATFSYWEGEKPLSALERELGNDSYETGKDCDSGLVNRVFAPIV</sequence>
<keyword evidence="2" id="KW-1185">Reference proteome</keyword>
<gene>
    <name evidence="1" type="ORF">JOE21_003352</name>
</gene>
<evidence type="ECO:0008006" key="3">
    <source>
        <dbReference type="Google" id="ProtNLM"/>
    </source>
</evidence>
<accession>A0ABU1IRB8</accession>
<name>A0ABU1IRB8_9BACL</name>
<evidence type="ECO:0000313" key="2">
    <source>
        <dbReference type="Proteomes" id="UP001185012"/>
    </source>
</evidence>
<dbReference type="RefSeq" id="WP_309868330.1">
    <property type="nucleotide sequence ID" value="NZ_JAVDQG010000009.1"/>
</dbReference>
<protein>
    <recommendedName>
        <fullName evidence="3">Phospholipase C/D domain-containing protein</fullName>
    </recommendedName>
</protein>
<reference evidence="1 2" key="1">
    <citation type="submission" date="2023-07" db="EMBL/GenBank/DDBJ databases">
        <title>Genomic Encyclopedia of Type Strains, Phase IV (KMG-IV): sequencing the most valuable type-strain genomes for metagenomic binning, comparative biology and taxonomic classification.</title>
        <authorList>
            <person name="Goeker M."/>
        </authorList>
    </citation>
    <scope>NUCLEOTIDE SEQUENCE [LARGE SCALE GENOMIC DNA]</scope>
    <source>
        <strain evidence="1 2">DSM 45903</strain>
    </source>
</reference>
<proteinExistence type="predicted"/>
<organism evidence="1 2">
    <name type="scientific">Desmospora profundinema</name>
    <dbReference type="NCBI Taxonomy" id="1571184"/>
    <lineage>
        <taxon>Bacteria</taxon>
        <taxon>Bacillati</taxon>
        <taxon>Bacillota</taxon>
        <taxon>Bacilli</taxon>
        <taxon>Bacillales</taxon>
        <taxon>Thermoactinomycetaceae</taxon>
        <taxon>Desmospora</taxon>
    </lineage>
</organism>
<dbReference type="Proteomes" id="UP001185012">
    <property type="component" value="Unassembled WGS sequence"/>
</dbReference>
<dbReference type="EMBL" id="JAVDQG010000009">
    <property type="protein sequence ID" value="MDR6227337.1"/>
    <property type="molecule type" value="Genomic_DNA"/>
</dbReference>
<comment type="caution">
    <text evidence="1">The sequence shown here is derived from an EMBL/GenBank/DDBJ whole genome shotgun (WGS) entry which is preliminary data.</text>
</comment>